<dbReference type="HOGENOM" id="CLU_2245778_0_0_9"/>
<dbReference type="EMBL" id="AEBR01000040">
    <property type="protein sequence ID" value="EFM82936.1"/>
    <property type="molecule type" value="Genomic_DNA"/>
</dbReference>
<accession>A0A125W6X0</accession>
<proteinExistence type="predicted"/>
<comment type="caution">
    <text evidence="1">The sequence shown here is derived from an EMBL/GenBank/DDBJ whole genome shotgun (WGS) entry which is preliminary data.</text>
</comment>
<protein>
    <submittedName>
        <fullName evidence="1">Uncharacterized protein</fullName>
    </submittedName>
</protein>
<evidence type="ECO:0000313" key="2">
    <source>
        <dbReference type="Proteomes" id="UP000004846"/>
    </source>
</evidence>
<reference evidence="1 2" key="1">
    <citation type="submission" date="2010-07" db="EMBL/GenBank/DDBJ databases">
        <authorList>
            <person name="Sid Ahmed O."/>
        </authorList>
    </citation>
    <scope>NUCLEOTIDE SEQUENCE [LARGE SCALE GENOMIC DNA]</scope>
    <source>
        <strain evidence="1 2">TX4248</strain>
    </source>
</reference>
<dbReference type="AlphaFoldDB" id="A0A125W6X0"/>
<evidence type="ECO:0000313" key="1">
    <source>
        <dbReference type="EMBL" id="EFM82936.1"/>
    </source>
</evidence>
<dbReference type="Proteomes" id="UP000004846">
    <property type="component" value="Unassembled WGS sequence"/>
</dbReference>
<name>A0A125W6X0_ENTFL</name>
<sequence length="114" mass="13517">MKKDLRNLEILKNKVWRETMEAMDLVIAYVYLDENDYFELDIYEDIVELSYVENLLTDDKKLVFVCKDGKQNDLDLSDLEWYKCVPQTSHLSKYAKSAEKANYEWDDCGNLVSE</sequence>
<gene>
    <name evidence="1" type="ORF">HMPREF9498_01406</name>
</gene>
<organism evidence="1 2">
    <name type="scientific">Enterococcus faecalis TX4248</name>
    <dbReference type="NCBI Taxonomy" id="749495"/>
    <lineage>
        <taxon>Bacteria</taxon>
        <taxon>Bacillati</taxon>
        <taxon>Bacillota</taxon>
        <taxon>Bacilli</taxon>
        <taxon>Lactobacillales</taxon>
        <taxon>Enterococcaceae</taxon>
        <taxon>Enterococcus</taxon>
    </lineage>
</organism>